<accession>A0A0A9I003</accession>
<reference evidence="1" key="2">
    <citation type="journal article" date="2015" name="Data Brief">
        <title>Shoot transcriptome of the giant reed, Arundo donax.</title>
        <authorList>
            <person name="Barrero R.A."/>
            <person name="Guerrero F.D."/>
            <person name="Moolhuijzen P."/>
            <person name="Goolsby J.A."/>
            <person name="Tidwell J."/>
            <person name="Bellgard S.E."/>
            <person name="Bellgard M.I."/>
        </authorList>
    </citation>
    <scope>NUCLEOTIDE SEQUENCE</scope>
    <source>
        <tissue evidence="1">Shoot tissue taken approximately 20 cm above the soil surface</tissue>
    </source>
</reference>
<proteinExistence type="predicted"/>
<organism evidence="1">
    <name type="scientific">Arundo donax</name>
    <name type="common">Giant reed</name>
    <name type="synonym">Donax arundinaceus</name>
    <dbReference type="NCBI Taxonomy" id="35708"/>
    <lineage>
        <taxon>Eukaryota</taxon>
        <taxon>Viridiplantae</taxon>
        <taxon>Streptophyta</taxon>
        <taxon>Embryophyta</taxon>
        <taxon>Tracheophyta</taxon>
        <taxon>Spermatophyta</taxon>
        <taxon>Magnoliopsida</taxon>
        <taxon>Liliopsida</taxon>
        <taxon>Poales</taxon>
        <taxon>Poaceae</taxon>
        <taxon>PACMAD clade</taxon>
        <taxon>Arundinoideae</taxon>
        <taxon>Arundineae</taxon>
        <taxon>Arundo</taxon>
    </lineage>
</organism>
<sequence length="45" mass="5074">MSAKSILYFPVNNMLIKARQFKQTVFGYLVAQNSTNRTANSTCIC</sequence>
<reference evidence="1" key="1">
    <citation type="submission" date="2014-09" db="EMBL/GenBank/DDBJ databases">
        <authorList>
            <person name="Magalhaes I.L.F."/>
            <person name="Oliveira U."/>
            <person name="Santos F.R."/>
            <person name="Vidigal T.H.D.A."/>
            <person name="Brescovit A.D."/>
            <person name="Santos A.J."/>
        </authorList>
    </citation>
    <scope>NUCLEOTIDE SEQUENCE</scope>
    <source>
        <tissue evidence="1">Shoot tissue taken approximately 20 cm above the soil surface</tissue>
    </source>
</reference>
<dbReference type="EMBL" id="GBRH01159408">
    <property type="protein sequence ID" value="JAE38488.1"/>
    <property type="molecule type" value="Transcribed_RNA"/>
</dbReference>
<evidence type="ECO:0000313" key="1">
    <source>
        <dbReference type="EMBL" id="JAE38488.1"/>
    </source>
</evidence>
<protein>
    <submittedName>
        <fullName evidence="1">Uncharacterized protein</fullName>
    </submittedName>
</protein>
<dbReference type="AlphaFoldDB" id="A0A0A9I003"/>
<name>A0A0A9I003_ARUDO</name>